<protein>
    <submittedName>
        <fullName evidence="1">Uncharacterized protein</fullName>
    </submittedName>
</protein>
<sequence length="96" mass="11042">MYFVEIEVMEYLAMGGLSCEPTRASYPAMITEDKNKAIEFAEKKKEQLLVEPYLFDYCLESFNICVYELSTGTDLLDKDAQKSLVFDSDWVSPEES</sequence>
<name>A0AAW8PXY1_VIBPH</name>
<reference evidence="1" key="1">
    <citation type="submission" date="2023-06" db="EMBL/GenBank/DDBJ databases">
        <title>Genomic Diversity of Vibrio spp. and Metagenomic Analysis of Pathogens in Florida Gulf Coastal Waters Following Hurricane Ian.</title>
        <authorList>
            <person name="Brumfield K.D."/>
        </authorList>
    </citation>
    <scope>NUCLEOTIDE SEQUENCE</scope>
    <source>
        <strain evidence="1">WBS2B-138</strain>
    </source>
</reference>
<evidence type="ECO:0000313" key="1">
    <source>
        <dbReference type="EMBL" id="MDS1821072.1"/>
    </source>
</evidence>
<dbReference type="EMBL" id="JAUHGG010000003">
    <property type="protein sequence ID" value="MDS1821072.1"/>
    <property type="molecule type" value="Genomic_DNA"/>
</dbReference>
<accession>A0AAW8PXY1</accession>
<proteinExistence type="predicted"/>
<evidence type="ECO:0000313" key="2">
    <source>
        <dbReference type="Proteomes" id="UP001253193"/>
    </source>
</evidence>
<comment type="caution">
    <text evidence="1">The sequence shown here is derived from an EMBL/GenBank/DDBJ whole genome shotgun (WGS) entry which is preliminary data.</text>
</comment>
<dbReference type="AlphaFoldDB" id="A0AAW8PXY1"/>
<dbReference type="Proteomes" id="UP001253193">
    <property type="component" value="Unassembled WGS sequence"/>
</dbReference>
<dbReference type="RefSeq" id="WP_311019888.1">
    <property type="nucleotide sequence ID" value="NZ_JAUHGG010000003.1"/>
</dbReference>
<organism evidence="1 2">
    <name type="scientific">Vibrio parahaemolyticus</name>
    <dbReference type="NCBI Taxonomy" id="670"/>
    <lineage>
        <taxon>Bacteria</taxon>
        <taxon>Pseudomonadati</taxon>
        <taxon>Pseudomonadota</taxon>
        <taxon>Gammaproteobacteria</taxon>
        <taxon>Vibrionales</taxon>
        <taxon>Vibrionaceae</taxon>
        <taxon>Vibrio</taxon>
    </lineage>
</organism>
<gene>
    <name evidence="1" type="ORF">QX249_10410</name>
</gene>